<proteinExistence type="predicted"/>
<dbReference type="GO" id="GO:0003700">
    <property type="term" value="F:DNA-binding transcription factor activity"/>
    <property type="evidence" value="ECO:0007669"/>
    <property type="project" value="InterPro"/>
</dbReference>
<evidence type="ECO:0000313" key="2">
    <source>
        <dbReference type="Proteomes" id="UP000034705"/>
    </source>
</evidence>
<accession>A0A0G1PLT4</accession>
<dbReference type="EMBL" id="LCMG01000007">
    <property type="protein sequence ID" value="KKU33691.1"/>
    <property type="molecule type" value="Genomic_DNA"/>
</dbReference>
<comment type="caution">
    <text evidence="1">The sequence shown here is derived from an EMBL/GenBank/DDBJ whole genome shotgun (WGS) entry which is preliminary data.</text>
</comment>
<evidence type="ECO:0000313" key="1">
    <source>
        <dbReference type="EMBL" id="KKU33691.1"/>
    </source>
</evidence>
<dbReference type="Gene3D" id="1.10.1270.10">
    <property type="entry name" value="TrpR-like"/>
    <property type="match status" value="1"/>
</dbReference>
<dbReference type="InterPro" id="IPR010921">
    <property type="entry name" value="Trp_repressor/repl_initiator"/>
</dbReference>
<dbReference type="GO" id="GO:0043565">
    <property type="term" value="F:sequence-specific DNA binding"/>
    <property type="evidence" value="ECO:0007669"/>
    <property type="project" value="InterPro"/>
</dbReference>
<dbReference type="InterPro" id="IPR038116">
    <property type="entry name" value="TrpR-like_sf"/>
</dbReference>
<dbReference type="NCBIfam" id="TIGR02531">
    <property type="entry name" value="yecD_yerC"/>
    <property type="match status" value="1"/>
</dbReference>
<name>A0A0G1PLT4_9BACT</name>
<reference evidence="1 2" key="1">
    <citation type="journal article" date="2015" name="Nature">
        <title>rRNA introns, odd ribosomes, and small enigmatic genomes across a large radiation of phyla.</title>
        <authorList>
            <person name="Brown C.T."/>
            <person name="Hug L.A."/>
            <person name="Thomas B.C."/>
            <person name="Sharon I."/>
            <person name="Castelle C.J."/>
            <person name="Singh A."/>
            <person name="Wilkins M.J."/>
            <person name="Williams K.H."/>
            <person name="Banfield J.F."/>
        </authorList>
    </citation>
    <scope>NUCLEOTIDE SEQUENCE [LARGE SCALE GENOMIC DNA]</scope>
</reference>
<dbReference type="PIRSF" id="PIRSF012508">
    <property type="entry name" value="YerC"/>
    <property type="match status" value="1"/>
</dbReference>
<dbReference type="InterPro" id="IPR013368">
    <property type="entry name" value="YecD_YerC"/>
</dbReference>
<gene>
    <name evidence="1" type="ORF">UX45_C0007G0018</name>
</gene>
<evidence type="ECO:0008006" key="3">
    <source>
        <dbReference type="Google" id="ProtNLM"/>
    </source>
</evidence>
<organism evidence="1 2">
    <name type="scientific">Candidatus Uhrbacteria bacterium GW2011_GWF2_46_218</name>
    <dbReference type="NCBI Taxonomy" id="1619001"/>
    <lineage>
        <taxon>Bacteria</taxon>
        <taxon>Candidatus Uhriibacteriota</taxon>
    </lineage>
</organism>
<dbReference type="PANTHER" id="PTHR40080:SF1">
    <property type="entry name" value="TRPR-LIKE PROTEIN YERC_YECD"/>
    <property type="match status" value="1"/>
</dbReference>
<dbReference type="PANTHER" id="PTHR40080">
    <property type="entry name" value="LMO1763 PROTEIN"/>
    <property type="match status" value="1"/>
</dbReference>
<dbReference type="InterPro" id="IPR000831">
    <property type="entry name" value="Trp_repress"/>
</dbReference>
<dbReference type="SUPFAM" id="SSF48295">
    <property type="entry name" value="TrpR-like"/>
    <property type="match status" value="1"/>
</dbReference>
<protein>
    <recommendedName>
        <fullName evidence="3">TrpR like protein, YerC/YecD</fullName>
    </recommendedName>
</protein>
<dbReference type="AlphaFoldDB" id="A0A0G1PLT4"/>
<dbReference type="Pfam" id="PF01371">
    <property type="entry name" value="Trp_repressor"/>
    <property type="match status" value="1"/>
</dbReference>
<dbReference type="Proteomes" id="UP000034705">
    <property type="component" value="Unassembled WGS sequence"/>
</dbReference>
<sequence length="97" mass="11238">MSIKKDPWNQTEAQALLDAFFLLKNQEELRCFLRDLLTEKEIAEFSLRWKVAKMLSQGIPYTTIVEETGMSSTTIARVQKWLTAGKGGYRLILDRQK</sequence>